<sequence>MKITTRSNRDMHRLLQHSVKHVNSAKLGSHCTVKSCFIRI</sequence>
<name>A0A0A8Z8H1_ARUDO</name>
<accession>A0A0A8Z8H1</accession>
<dbReference type="EMBL" id="GBRH01266758">
    <property type="protein sequence ID" value="JAD31137.1"/>
    <property type="molecule type" value="Transcribed_RNA"/>
</dbReference>
<proteinExistence type="predicted"/>
<reference evidence="1" key="1">
    <citation type="submission" date="2014-09" db="EMBL/GenBank/DDBJ databases">
        <authorList>
            <person name="Magalhaes I.L.F."/>
            <person name="Oliveira U."/>
            <person name="Santos F.R."/>
            <person name="Vidigal T.H.D.A."/>
            <person name="Brescovit A.D."/>
            <person name="Santos A.J."/>
        </authorList>
    </citation>
    <scope>NUCLEOTIDE SEQUENCE</scope>
    <source>
        <tissue evidence="1">Shoot tissue taken approximately 20 cm above the soil surface</tissue>
    </source>
</reference>
<reference evidence="1" key="2">
    <citation type="journal article" date="2015" name="Data Brief">
        <title>Shoot transcriptome of the giant reed, Arundo donax.</title>
        <authorList>
            <person name="Barrero R.A."/>
            <person name="Guerrero F.D."/>
            <person name="Moolhuijzen P."/>
            <person name="Goolsby J.A."/>
            <person name="Tidwell J."/>
            <person name="Bellgard S.E."/>
            <person name="Bellgard M.I."/>
        </authorList>
    </citation>
    <scope>NUCLEOTIDE SEQUENCE</scope>
    <source>
        <tissue evidence="1">Shoot tissue taken approximately 20 cm above the soil surface</tissue>
    </source>
</reference>
<dbReference type="AlphaFoldDB" id="A0A0A8Z8H1"/>
<evidence type="ECO:0000313" key="1">
    <source>
        <dbReference type="EMBL" id="JAD31137.1"/>
    </source>
</evidence>
<organism evidence="1">
    <name type="scientific">Arundo donax</name>
    <name type="common">Giant reed</name>
    <name type="synonym">Donax arundinaceus</name>
    <dbReference type="NCBI Taxonomy" id="35708"/>
    <lineage>
        <taxon>Eukaryota</taxon>
        <taxon>Viridiplantae</taxon>
        <taxon>Streptophyta</taxon>
        <taxon>Embryophyta</taxon>
        <taxon>Tracheophyta</taxon>
        <taxon>Spermatophyta</taxon>
        <taxon>Magnoliopsida</taxon>
        <taxon>Liliopsida</taxon>
        <taxon>Poales</taxon>
        <taxon>Poaceae</taxon>
        <taxon>PACMAD clade</taxon>
        <taxon>Arundinoideae</taxon>
        <taxon>Arundineae</taxon>
        <taxon>Arundo</taxon>
    </lineage>
</organism>
<protein>
    <submittedName>
        <fullName evidence="1">Uncharacterized protein</fullName>
    </submittedName>
</protein>